<name>A0A9P5CRN9_CRYP1</name>
<dbReference type="RefSeq" id="XP_040779414.1">
    <property type="nucleotide sequence ID" value="XM_040919449.1"/>
</dbReference>
<organism evidence="2 3">
    <name type="scientific">Cryphonectria parasitica (strain ATCC 38755 / EP155)</name>
    <dbReference type="NCBI Taxonomy" id="660469"/>
    <lineage>
        <taxon>Eukaryota</taxon>
        <taxon>Fungi</taxon>
        <taxon>Dikarya</taxon>
        <taxon>Ascomycota</taxon>
        <taxon>Pezizomycotina</taxon>
        <taxon>Sordariomycetes</taxon>
        <taxon>Sordariomycetidae</taxon>
        <taxon>Diaporthales</taxon>
        <taxon>Cryphonectriaceae</taxon>
        <taxon>Cryphonectria-Endothia species complex</taxon>
        <taxon>Cryphonectria</taxon>
    </lineage>
</organism>
<evidence type="ECO:0000313" key="3">
    <source>
        <dbReference type="Proteomes" id="UP000803844"/>
    </source>
</evidence>
<proteinExistence type="predicted"/>
<reference evidence="2" key="1">
    <citation type="journal article" date="2020" name="Phytopathology">
        <title>Genome sequence of the chestnut blight fungus Cryphonectria parasitica EP155: A fundamental resource for an archetypical invasive plant pathogen.</title>
        <authorList>
            <person name="Crouch J.A."/>
            <person name="Dawe A."/>
            <person name="Aerts A."/>
            <person name="Barry K."/>
            <person name="Churchill A.C.L."/>
            <person name="Grimwood J."/>
            <person name="Hillman B."/>
            <person name="Milgroom M.G."/>
            <person name="Pangilinan J."/>
            <person name="Smith M."/>
            <person name="Salamov A."/>
            <person name="Schmutz J."/>
            <person name="Yadav J."/>
            <person name="Grigoriev I.V."/>
            <person name="Nuss D."/>
        </authorList>
    </citation>
    <scope>NUCLEOTIDE SEQUENCE</scope>
    <source>
        <strain evidence="2">EP155</strain>
    </source>
</reference>
<protein>
    <submittedName>
        <fullName evidence="2">Uncharacterized protein</fullName>
    </submittedName>
</protein>
<dbReference type="AlphaFoldDB" id="A0A9P5CRN9"/>
<comment type="caution">
    <text evidence="2">The sequence shown here is derived from an EMBL/GenBank/DDBJ whole genome shotgun (WGS) entry which is preliminary data.</text>
</comment>
<dbReference type="GeneID" id="63836578"/>
<sequence>MGVDESRDGTRKDQSRVSNTVLPAFGLSEEEDDHAAPKAQRRSDVFPPAFAVKSPKRKMTLLIPKPRTAL</sequence>
<dbReference type="Proteomes" id="UP000803844">
    <property type="component" value="Unassembled WGS sequence"/>
</dbReference>
<evidence type="ECO:0000313" key="2">
    <source>
        <dbReference type="EMBL" id="KAF3768453.1"/>
    </source>
</evidence>
<evidence type="ECO:0000256" key="1">
    <source>
        <dbReference type="SAM" id="MobiDB-lite"/>
    </source>
</evidence>
<feature type="region of interest" description="Disordered" evidence="1">
    <location>
        <begin position="1"/>
        <end position="46"/>
    </location>
</feature>
<keyword evidence="3" id="KW-1185">Reference proteome</keyword>
<gene>
    <name evidence="2" type="ORF">M406DRAFT_320878</name>
</gene>
<accession>A0A9P5CRN9</accession>
<feature type="compositionally biased region" description="Basic and acidic residues" evidence="1">
    <location>
        <begin position="1"/>
        <end position="15"/>
    </location>
</feature>
<dbReference type="EMBL" id="MU032345">
    <property type="protein sequence ID" value="KAF3768453.1"/>
    <property type="molecule type" value="Genomic_DNA"/>
</dbReference>